<dbReference type="InterPro" id="IPR014922">
    <property type="entry name" value="YdhG-like"/>
</dbReference>
<sequence>MACLHLSIAVNVVKAIDLYFHEKEEPVKSFMLALRSVILRFDPHITEQWKYGMPFYCYNNKMFCYLWIHKKYKQPYIGIVEGSGVDHPLLIQEKRARMKIMLLDPTKDVPVKTISTILKEARKSYAL</sequence>
<dbReference type="Proteomes" id="UP001597112">
    <property type="component" value="Unassembled WGS sequence"/>
</dbReference>
<name>A0ABW3JY32_9BACT</name>
<dbReference type="SUPFAM" id="SSF159888">
    <property type="entry name" value="YdhG-like"/>
    <property type="match status" value="1"/>
</dbReference>
<reference evidence="3" key="1">
    <citation type="journal article" date="2019" name="Int. J. Syst. Evol. Microbiol.">
        <title>The Global Catalogue of Microorganisms (GCM) 10K type strain sequencing project: providing services to taxonomists for standard genome sequencing and annotation.</title>
        <authorList>
            <consortium name="The Broad Institute Genomics Platform"/>
            <consortium name="The Broad Institute Genome Sequencing Center for Infectious Disease"/>
            <person name="Wu L."/>
            <person name="Ma J."/>
        </authorList>
    </citation>
    <scope>NUCLEOTIDE SEQUENCE [LARGE SCALE GENOMIC DNA]</scope>
    <source>
        <strain evidence="3">CCUG 58938</strain>
    </source>
</reference>
<accession>A0ABW3JY32</accession>
<dbReference type="EMBL" id="JBHTKA010000001">
    <property type="protein sequence ID" value="MFD0997846.1"/>
    <property type="molecule type" value="Genomic_DNA"/>
</dbReference>
<gene>
    <name evidence="2" type="ORF">ACFQ21_00960</name>
</gene>
<keyword evidence="3" id="KW-1185">Reference proteome</keyword>
<evidence type="ECO:0000313" key="3">
    <source>
        <dbReference type="Proteomes" id="UP001597112"/>
    </source>
</evidence>
<dbReference type="RefSeq" id="WP_377573514.1">
    <property type="nucleotide sequence ID" value="NZ_JBHTKA010000001.1"/>
</dbReference>
<protein>
    <submittedName>
        <fullName evidence="2">DUF1801 domain-containing protein</fullName>
    </submittedName>
</protein>
<comment type="caution">
    <text evidence="2">The sequence shown here is derived from an EMBL/GenBank/DDBJ whole genome shotgun (WGS) entry which is preliminary data.</text>
</comment>
<dbReference type="Gene3D" id="3.90.1150.200">
    <property type="match status" value="1"/>
</dbReference>
<dbReference type="Pfam" id="PF08818">
    <property type="entry name" value="DUF1801"/>
    <property type="match status" value="1"/>
</dbReference>
<evidence type="ECO:0000259" key="1">
    <source>
        <dbReference type="Pfam" id="PF08818"/>
    </source>
</evidence>
<feature type="domain" description="YdhG-like" evidence="1">
    <location>
        <begin position="31"/>
        <end position="121"/>
    </location>
</feature>
<proteinExistence type="predicted"/>
<evidence type="ECO:0000313" key="2">
    <source>
        <dbReference type="EMBL" id="MFD0997846.1"/>
    </source>
</evidence>
<organism evidence="2 3">
    <name type="scientific">Ohtaekwangia kribbensis</name>
    <dbReference type="NCBI Taxonomy" id="688913"/>
    <lineage>
        <taxon>Bacteria</taxon>
        <taxon>Pseudomonadati</taxon>
        <taxon>Bacteroidota</taxon>
        <taxon>Cytophagia</taxon>
        <taxon>Cytophagales</taxon>
        <taxon>Fulvivirgaceae</taxon>
        <taxon>Ohtaekwangia</taxon>
    </lineage>
</organism>